<feature type="chain" id="PRO_5045327730" evidence="2">
    <location>
        <begin position="36"/>
        <end position="283"/>
    </location>
</feature>
<evidence type="ECO:0000259" key="3">
    <source>
        <dbReference type="Pfam" id="PF01965"/>
    </source>
</evidence>
<gene>
    <name evidence="4" type="ORF">OQ252_08370</name>
</gene>
<evidence type="ECO:0000256" key="2">
    <source>
        <dbReference type="SAM" id="SignalP"/>
    </source>
</evidence>
<evidence type="ECO:0000313" key="5">
    <source>
        <dbReference type="Proteomes" id="UP001526446"/>
    </source>
</evidence>
<feature type="signal peptide" evidence="2">
    <location>
        <begin position="1"/>
        <end position="35"/>
    </location>
</feature>
<keyword evidence="5" id="KW-1185">Reference proteome</keyword>
<evidence type="ECO:0000256" key="1">
    <source>
        <dbReference type="SAM" id="MobiDB-lite"/>
    </source>
</evidence>
<dbReference type="RefSeq" id="WP_166123064.1">
    <property type="nucleotide sequence ID" value="NZ_JAPIUX010000007.1"/>
</dbReference>
<dbReference type="Proteomes" id="UP001526446">
    <property type="component" value="Unassembled WGS sequence"/>
</dbReference>
<protein>
    <submittedName>
        <fullName evidence="4">DJ-1/PfpI family protein</fullName>
    </submittedName>
</protein>
<proteinExistence type="predicted"/>
<dbReference type="InterPro" id="IPR002818">
    <property type="entry name" value="DJ-1/PfpI"/>
</dbReference>
<dbReference type="PANTHER" id="PTHR43130:SF2">
    <property type="entry name" value="DJ-1_PFPI DOMAIN-CONTAINING PROTEIN"/>
    <property type="match status" value="1"/>
</dbReference>
<dbReference type="InterPro" id="IPR029062">
    <property type="entry name" value="Class_I_gatase-like"/>
</dbReference>
<name>A0ABT3Q804_9PROT</name>
<dbReference type="EMBL" id="JAPIUX010000007">
    <property type="protein sequence ID" value="MCX2561405.1"/>
    <property type="molecule type" value="Genomic_DNA"/>
</dbReference>
<dbReference type="CDD" id="cd03139">
    <property type="entry name" value="GATase1_PfpI_2"/>
    <property type="match status" value="1"/>
</dbReference>
<dbReference type="PANTHER" id="PTHR43130">
    <property type="entry name" value="ARAC-FAMILY TRANSCRIPTIONAL REGULATOR"/>
    <property type="match status" value="1"/>
</dbReference>
<accession>A0ABT3Q804</accession>
<dbReference type="SUPFAM" id="SSF52317">
    <property type="entry name" value="Class I glutamine amidotransferase-like"/>
    <property type="match status" value="1"/>
</dbReference>
<dbReference type="Pfam" id="PF01965">
    <property type="entry name" value="DJ-1_PfpI"/>
    <property type="match status" value="1"/>
</dbReference>
<reference evidence="4 5" key="1">
    <citation type="submission" date="2022-11" db="EMBL/GenBank/DDBJ databases">
        <title>Genome sequencing of Acetobacter type strain.</title>
        <authorList>
            <person name="Heo J."/>
            <person name="Lee D."/>
            <person name="Han B.-H."/>
            <person name="Hong S.-B."/>
            <person name="Kwon S.-W."/>
        </authorList>
    </citation>
    <scope>NUCLEOTIDE SEQUENCE [LARGE SCALE GENOMIC DNA]</scope>
    <source>
        <strain evidence="4 5">KACC 21251</strain>
    </source>
</reference>
<comment type="caution">
    <text evidence="4">The sequence shown here is derived from an EMBL/GenBank/DDBJ whole genome shotgun (WGS) entry which is preliminary data.</text>
</comment>
<keyword evidence="2" id="KW-0732">Signal</keyword>
<feature type="domain" description="DJ-1/PfpI" evidence="3">
    <location>
        <begin position="59"/>
        <end position="218"/>
    </location>
</feature>
<organism evidence="4 5">
    <name type="scientific">Acetobacter farinalis</name>
    <dbReference type="NCBI Taxonomy" id="1260984"/>
    <lineage>
        <taxon>Bacteria</taxon>
        <taxon>Pseudomonadati</taxon>
        <taxon>Pseudomonadota</taxon>
        <taxon>Alphaproteobacteria</taxon>
        <taxon>Acetobacterales</taxon>
        <taxon>Acetobacteraceae</taxon>
        <taxon>Acetobacter</taxon>
    </lineage>
</organism>
<sequence>MSHETQSPSASVFRRRDLAALTLAALAAKTLPAHAQTPETEAEHEKHMRSMQPSGPPLKIAMLVYADMVLQDLVGPQTIFKILGAEIHLVGMDMTPVRTDVGIPVPPTDTPDTCPQTLDVLFVPGGLMGTIACMNNQTVLNFLKNRAATSRYVTSVCTGSLILAAAGLLKGYRATSHWGVVHLLPALGAIESHERVVQDRNRITGAGVTAGFDFGLLLAAHLRGQAAAEHVQLIIQYAPQPPFHHGDPSEISAAQMAVERQRRSWMDSKALAAVQAAAKRLAS</sequence>
<feature type="region of interest" description="Disordered" evidence="1">
    <location>
        <begin position="32"/>
        <end position="53"/>
    </location>
</feature>
<dbReference type="InterPro" id="IPR052158">
    <property type="entry name" value="INH-QAR"/>
</dbReference>
<dbReference type="Gene3D" id="3.40.50.880">
    <property type="match status" value="1"/>
</dbReference>
<evidence type="ECO:0000313" key="4">
    <source>
        <dbReference type="EMBL" id="MCX2561405.1"/>
    </source>
</evidence>